<name>A0ABQ0ZAY7_9HYPH</name>
<dbReference type="InterPro" id="IPR014710">
    <property type="entry name" value="RmlC-like_jellyroll"/>
</dbReference>
<dbReference type="Proteomes" id="UP000390335">
    <property type="component" value="Unassembled WGS sequence"/>
</dbReference>
<gene>
    <name evidence="4" type="ORF">RsS93_53120</name>
</gene>
<proteinExistence type="predicted"/>
<dbReference type="SUPFAM" id="SSF51182">
    <property type="entry name" value="RmlC-like cupins"/>
    <property type="match status" value="1"/>
</dbReference>
<dbReference type="Gene3D" id="2.60.120.10">
    <property type="entry name" value="Jelly Rolls"/>
    <property type="match status" value="1"/>
</dbReference>
<protein>
    <recommendedName>
        <fullName evidence="3">Cupin type-2 domain-containing protein</fullName>
    </recommendedName>
</protein>
<evidence type="ECO:0000256" key="1">
    <source>
        <dbReference type="ARBA" id="ARBA00022723"/>
    </source>
</evidence>
<dbReference type="InterPro" id="IPR051610">
    <property type="entry name" value="GPI/OXD"/>
</dbReference>
<dbReference type="InterPro" id="IPR013096">
    <property type="entry name" value="Cupin_2"/>
</dbReference>
<keyword evidence="5" id="KW-1185">Reference proteome</keyword>
<sequence length="136" mass="14911">MTKRSQAVITTADERPRDGWNDPVHGSISWHTLLSSDITPTDSMSAGIAELAPGGELKPHRHDPAEIYFIFEGTGIVWIDGQETTVKSGTTVFIPGSAEHGIRNESSANLKFFYVFPTGSFADVVYRFPENRDTPG</sequence>
<organism evidence="4 5">
    <name type="scientific">Rhizobium dioscoreae</name>
    <dbReference type="NCBI Taxonomy" id="2653122"/>
    <lineage>
        <taxon>Bacteria</taxon>
        <taxon>Pseudomonadati</taxon>
        <taxon>Pseudomonadota</taxon>
        <taxon>Alphaproteobacteria</taxon>
        <taxon>Hyphomicrobiales</taxon>
        <taxon>Rhizobiaceae</taxon>
        <taxon>Rhizobium/Agrobacterium group</taxon>
        <taxon>Rhizobium</taxon>
    </lineage>
</organism>
<dbReference type="RefSeq" id="WP_152094597.1">
    <property type="nucleotide sequence ID" value="NZ_BLAJ01000009.1"/>
</dbReference>
<dbReference type="InterPro" id="IPR011051">
    <property type="entry name" value="RmlC_Cupin_sf"/>
</dbReference>
<dbReference type="PANTHER" id="PTHR35848">
    <property type="entry name" value="OXALATE-BINDING PROTEIN"/>
    <property type="match status" value="1"/>
</dbReference>
<evidence type="ECO:0000313" key="4">
    <source>
        <dbReference type="EMBL" id="GES52698.1"/>
    </source>
</evidence>
<reference evidence="4 5" key="1">
    <citation type="journal article" date="2020" name="Genome Biol. Evol.">
        <title>Rhizobium dioscoreae sp. nov., a plant growth-promoting bacterium isolated from yam (Dioscorea species).</title>
        <authorList>
            <person name="Ouyabe M."/>
            <person name="Tanaka N."/>
            <person name="Shiwa Y."/>
            <person name="Fujita N."/>
            <person name="Kikuno H."/>
            <person name="Babil P."/>
            <person name="Shiwachi H."/>
        </authorList>
    </citation>
    <scope>NUCLEOTIDE SEQUENCE [LARGE SCALE GENOMIC DNA]</scope>
    <source>
        <strain evidence="4 5">S-93</strain>
    </source>
</reference>
<comment type="caution">
    <text evidence="4">The sequence shown here is derived from an EMBL/GenBank/DDBJ whole genome shotgun (WGS) entry which is preliminary data.</text>
</comment>
<keyword evidence="1" id="KW-0479">Metal-binding</keyword>
<dbReference type="EMBL" id="BLAJ01000009">
    <property type="protein sequence ID" value="GES52698.1"/>
    <property type="molecule type" value="Genomic_DNA"/>
</dbReference>
<dbReference type="PANTHER" id="PTHR35848:SF6">
    <property type="entry name" value="CUPIN TYPE-2 DOMAIN-CONTAINING PROTEIN"/>
    <property type="match status" value="1"/>
</dbReference>
<evidence type="ECO:0000259" key="3">
    <source>
        <dbReference type="Pfam" id="PF07883"/>
    </source>
</evidence>
<evidence type="ECO:0000256" key="2">
    <source>
        <dbReference type="SAM" id="MobiDB-lite"/>
    </source>
</evidence>
<evidence type="ECO:0000313" key="5">
    <source>
        <dbReference type="Proteomes" id="UP000390335"/>
    </source>
</evidence>
<feature type="domain" description="Cupin type-2" evidence="3">
    <location>
        <begin position="48"/>
        <end position="116"/>
    </location>
</feature>
<accession>A0ABQ0ZAY7</accession>
<feature type="region of interest" description="Disordered" evidence="2">
    <location>
        <begin position="1"/>
        <end position="22"/>
    </location>
</feature>
<dbReference type="Pfam" id="PF07883">
    <property type="entry name" value="Cupin_2"/>
    <property type="match status" value="1"/>
</dbReference>